<dbReference type="AlphaFoldDB" id="A0A6I8LYP8"/>
<dbReference type="RefSeq" id="WP_155545606.1">
    <property type="nucleotide sequence ID" value="NZ_CABVGP010000002.1"/>
</dbReference>
<evidence type="ECO:0000313" key="3">
    <source>
        <dbReference type="Proteomes" id="UP000399805"/>
    </source>
</evidence>
<evidence type="ECO:0000313" key="2">
    <source>
        <dbReference type="EMBL" id="VVJ20516.1"/>
    </source>
</evidence>
<organism evidence="2 3">
    <name type="scientific">Amycolatopsis camponoti</name>
    <dbReference type="NCBI Taxonomy" id="2606593"/>
    <lineage>
        <taxon>Bacteria</taxon>
        <taxon>Bacillati</taxon>
        <taxon>Actinomycetota</taxon>
        <taxon>Actinomycetes</taxon>
        <taxon>Pseudonocardiales</taxon>
        <taxon>Pseudonocardiaceae</taxon>
        <taxon>Amycolatopsis</taxon>
    </lineage>
</organism>
<keyword evidence="3" id="KW-1185">Reference proteome</keyword>
<feature type="domain" description="DUF397" evidence="1">
    <location>
        <begin position="4"/>
        <end position="54"/>
    </location>
</feature>
<proteinExistence type="predicted"/>
<dbReference type="InterPro" id="IPR007278">
    <property type="entry name" value="DUF397"/>
</dbReference>
<name>A0A6I8LYP8_9PSEU</name>
<gene>
    <name evidence="2" type="ORF">AA23TX_05537</name>
</gene>
<accession>A0A6I8LYP8</accession>
<dbReference type="Proteomes" id="UP000399805">
    <property type="component" value="Unassembled WGS sequence"/>
</dbReference>
<reference evidence="2 3" key="1">
    <citation type="submission" date="2019-09" db="EMBL/GenBank/DDBJ databases">
        <authorList>
            <person name="Leyn A S."/>
        </authorList>
    </citation>
    <scope>NUCLEOTIDE SEQUENCE [LARGE SCALE GENOMIC DNA]</scope>
    <source>
        <strain evidence="2">AA231_1</strain>
    </source>
</reference>
<evidence type="ECO:0000259" key="1">
    <source>
        <dbReference type="Pfam" id="PF04149"/>
    </source>
</evidence>
<dbReference type="EMBL" id="CABVGP010000002">
    <property type="protein sequence ID" value="VVJ20516.1"/>
    <property type="molecule type" value="Genomic_DNA"/>
</dbReference>
<protein>
    <recommendedName>
        <fullName evidence="1">DUF397 domain-containing protein</fullName>
    </recommendedName>
</protein>
<dbReference type="Pfam" id="PF04149">
    <property type="entry name" value="DUF397"/>
    <property type="match status" value="1"/>
</dbReference>
<sequence length="55" mass="6068">MVTAEWRKSTHSGDDTNCVEVAIERTVGVRDSKAPAAGQLTVSRRAWSAALRRLR</sequence>